<keyword evidence="7" id="KW-1133">Transmembrane helix</keyword>
<evidence type="ECO:0000313" key="14">
    <source>
        <dbReference type="EnsemblMetazoa" id="AALB008538-PA"/>
    </source>
</evidence>
<dbReference type="AlphaFoldDB" id="A0A182FPR9"/>
<dbReference type="PROSITE" id="PS51084">
    <property type="entry name" value="HIT_2"/>
    <property type="match status" value="1"/>
</dbReference>
<dbReference type="InterPro" id="IPR036265">
    <property type="entry name" value="HIT-like_sf"/>
</dbReference>
<dbReference type="PANTHER" id="PTHR13046:SF0">
    <property type="entry name" value="CAAX PRENYL PROTEASE 2"/>
    <property type="match status" value="1"/>
</dbReference>
<dbReference type="Pfam" id="PF02517">
    <property type="entry name" value="Rce1-like"/>
    <property type="match status" value="1"/>
</dbReference>
<evidence type="ECO:0000256" key="1">
    <source>
        <dbReference type="ARBA" id="ARBA00004477"/>
    </source>
</evidence>
<dbReference type="GO" id="GO:0004222">
    <property type="term" value="F:metalloendopeptidase activity"/>
    <property type="evidence" value="ECO:0007669"/>
    <property type="project" value="InterPro"/>
</dbReference>
<evidence type="ECO:0000256" key="10">
    <source>
        <dbReference type="ARBA" id="ARBA00047280"/>
    </source>
</evidence>
<dbReference type="VEuPathDB" id="VectorBase:AALB008538"/>
<evidence type="ECO:0000256" key="2">
    <source>
        <dbReference type="ARBA" id="ARBA00006897"/>
    </source>
</evidence>
<evidence type="ECO:0000256" key="11">
    <source>
        <dbReference type="ARBA" id="ARBA00049729"/>
    </source>
</evidence>
<protein>
    <recommendedName>
        <fullName evidence="12">CAAX prenyl protease 2</fullName>
        <ecNumber evidence="11">3.4.26.1</ecNumber>
    </recommendedName>
    <alternativeName>
        <fullName evidence="9">Farnesylated proteins-converting enzyme 2</fullName>
    </alternativeName>
</protein>
<evidence type="ECO:0000256" key="7">
    <source>
        <dbReference type="ARBA" id="ARBA00022989"/>
    </source>
</evidence>
<organism evidence="14 15">
    <name type="scientific">Anopheles albimanus</name>
    <name type="common">New world malaria mosquito</name>
    <dbReference type="NCBI Taxonomy" id="7167"/>
    <lineage>
        <taxon>Eukaryota</taxon>
        <taxon>Metazoa</taxon>
        <taxon>Ecdysozoa</taxon>
        <taxon>Arthropoda</taxon>
        <taxon>Hexapoda</taxon>
        <taxon>Insecta</taxon>
        <taxon>Pterygota</taxon>
        <taxon>Neoptera</taxon>
        <taxon>Endopterygota</taxon>
        <taxon>Diptera</taxon>
        <taxon>Nematocera</taxon>
        <taxon>Culicoidea</taxon>
        <taxon>Culicidae</taxon>
        <taxon>Anophelinae</taxon>
        <taxon>Anopheles</taxon>
    </lineage>
</organism>
<dbReference type="SUPFAM" id="SSF54197">
    <property type="entry name" value="HIT-like"/>
    <property type="match status" value="1"/>
</dbReference>
<dbReference type="Pfam" id="PF11969">
    <property type="entry name" value="DcpS_C"/>
    <property type="match status" value="1"/>
</dbReference>
<evidence type="ECO:0000256" key="5">
    <source>
        <dbReference type="ARBA" id="ARBA00022801"/>
    </source>
</evidence>
<comment type="subcellular location">
    <subcellularLocation>
        <location evidence="1">Endoplasmic reticulum membrane</location>
        <topology evidence="1">Multi-pass membrane protein</topology>
    </subcellularLocation>
</comment>
<dbReference type="InterPro" id="IPR011146">
    <property type="entry name" value="HIT-like"/>
</dbReference>
<accession>A0A182FPR9</accession>
<evidence type="ECO:0000256" key="13">
    <source>
        <dbReference type="PROSITE-ProRule" id="PRU00464"/>
    </source>
</evidence>
<comment type="similarity">
    <text evidence="2">Belongs to the peptidase U48 family.</text>
</comment>
<name>A0A182FPR9_ANOAL</name>
<dbReference type="Gene3D" id="3.30.428.10">
    <property type="entry name" value="HIT-like"/>
    <property type="match status" value="1"/>
</dbReference>
<dbReference type="STRING" id="7167.A0A182FPR9"/>
<dbReference type="InterPro" id="IPR039731">
    <property type="entry name" value="Rce1"/>
</dbReference>
<evidence type="ECO:0000256" key="12">
    <source>
        <dbReference type="ARBA" id="ARBA00049763"/>
    </source>
</evidence>
<dbReference type="VEuPathDB" id="VectorBase:AALB20_035367"/>
<dbReference type="Proteomes" id="UP000069272">
    <property type="component" value="Chromosome 2R"/>
</dbReference>
<keyword evidence="6" id="KW-0256">Endoplasmic reticulum</keyword>
<dbReference type="PANTHER" id="PTHR13046">
    <property type="entry name" value="PROTEASE U48 CAAX PRENYL PROTEASE RCE1"/>
    <property type="match status" value="1"/>
</dbReference>
<dbReference type="EnsemblMetazoa" id="AALB008538-RA">
    <property type="protein sequence ID" value="AALB008538-PA"/>
    <property type="gene ID" value="AALB008538"/>
</dbReference>
<comment type="catalytic activity">
    <reaction evidence="10">
        <text>Hydrolyzes the peptide bond -P2-(S-farnesyl or geranylgeranyl)C-P1'-P2'-P3'-COOH where P1' and P2' are amino acids with aliphatic sidechains and P3' is any C-terminal residue.</text>
        <dbReference type="EC" id="3.4.26.1"/>
    </reaction>
</comment>
<evidence type="ECO:0000256" key="3">
    <source>
        <dbReference type="ARBA" id="ARBA00022670"/>
    </source>
</evidence>
<evidence type="ECO:0000256" key="6">
    <source>
        <dbReference type="ARBA" id="ARBA00022824"/>
    </source>
</evidence>
<evidence type="ECO:0000256" key="9">
    <source>
        <dbReference type="ARBA" id="ARBA00032607"/>
    </source>
</evidence>
<comment type="caution">
    <text evidence="13">Lacks conserved residue(s) required for the propagation of feature annotation.</text>
</comment>
<dbReference type="EC" id="3.4.26.1" evidence="11"/>
<dbReference type="GO" id="GO:0005789">
    <property type="term" value="C:endoplasmic reticulum membrane"/>
    <property type="evidence" value="ECO:0007669"/>
    <property type="project" value="UniProtKB-SubCell"/>
</dbReference>
<proteinExistence type="inferred from homology"/>
<keyword evidence="3" id="KW-0645">Protease</keyword>
<keyword evidence="4" id="KW-0812">Transmembrane</keyword>
<sequence>MDPAHSPVAIDNGVHDDGSRKDLIYLPALISVGACFVIAVIYVASLYVWNSKHDRDHPSTIKRRFFSVSVVMLVAPVFVIGLTSEAVLKRYTMWQIMGFRADGLFTATFVPLLLTMVLFLGPLSVQLTSGVWRIYSEPMYWVNAVRNLVWLRNHLVAPLSEEFTFRACMVPLLLQTFRPSVAMLITPLLFGLAHLHHIKERLQGGRPLQEVLIVSFFQFFYTTIFGIYSSYLFVRSGHFIAPFIVHAFCNHMGFPDIQEVQSQTDHKKYLFIASYILGLVGWITLLPTLTTPECQISATTMEWKLNSYELIKKIDAPHYHVLSSDQCVVIQDLLPAGSFHFLVLSRKDIESVYQLRPEDIPLLQHMHEKGLEATKQTGLPAERFDLGYHLGPSQRRLHLHVVSKDYHSPHLRDKFRWNAFHTDFFLKTEG</sequence>
<keyword evidence="5" id="KW-0378">Hydrolase</keyword>
<evidence type="ECO:0000256" key="8">
    <source>
        <dbReference type="ARBA" id="ARBA00023136"/>
    </source>
</evidence>
<dbReference type="InterPro" id="IPR003675">
    <property type="entry name" value="Rce1/LyrA-like_dom"/>
</dbReference>
<keyword evidence="15" id="KW-1185">Reference proteome</keyword>
<evidence type="ECO:0000313" key="15">
    <source>
        <dbReference type="Proteomes" id="UP000069272"/>
    </source>
</evidence>
<dbReference type="VEuPathDB" id="VectorBase:AALB20_036271"/>
<evidence type="ECO:0000256" key="4">
    <source>
        <dbReference type="ARBA" id="ARBA00022692"/>
    </source>
</evidence>
<dbReference type="GO" id="GO:0071586">
    <property type="term" value="P:CAAX-box protein processing"/>
    <property type="evidence" value="ECO:0007669"/>
    <property type="project" value="InterPro"/>
</dbReference>
<keyword evidence="8" id="KW-0472">Membrane</keyword>
<reference evidence="14 15" key="1">
    <citation type="journal article" date="2017" name="G3 (Bethesda)">
        <title>The Physical Genome Mapping of Anopheles albimanus Corrected Scaffold Misassemblies and Identified Interarm Rearrangements in Genus Anopheles.</title>
        <authorList>
            <person name="Artemov G.N."/>
            <person name="Peery A.N."/>
            <person name="Jiang X."/>
            <person name="Tu Z."/>
            <person name="Stegniy V.N."/>
            <person name="Sharakhova M.V."/>
            <person name="Sharakhov I.V."/>
        </authorList>
    </citation>
    <scope>NUCLEOTIDE SEQUENCE [LARGE SCALE GENOMIC DNA]</scope>
    <source>
        <strain evidence="14 15">ALBI9_A</strain>
    </source>
</reference>
<reference evidence="14" key="2">
    <citation type="submission" date="2022-08" db="UniProtKB">
        <authorList>
            <consortium name="EnsemblMetazoa"/>
        </authorList>
    </citation>
    <scope>IDENTIFICATION</scope>
    <source>
        <strain evidence="14">STECLA/ALBI9_A</strain>
    </source>
</reference>